<evidence type="ECO:0000256" key="9">
    <source>
        <dbReference type="ARBA" id="ARBA00023242"/>
    </source>
</evidence>
<feature type="domain" description="C2H2-type" evidence="13">
    <location>
        <begin position="1021"/>
        <end position="1048"/>
    </location>
</feature>
<dbReference type="PANTHER" id="PTHR24388:SF54">
    <property type="entry name" value="PROTEIN ESCARGOT"/>
    <property type="match status" value="1"/>
</dbReference>
<feature type="compositionally biased region" description="Pro residues" evidence="12">
    <location>
        <begin position="128"/>
        <end position="138"/>
    </location>
</feature>
<evidence type="ECO:0000256" key="4">
    <source>
        <dbReference type="ARBA" id="ARBA00022771"/>
    </source>
</evidence>
<dbReference type="FunFam" id="3.30.160.60:FF:000325">
    <property type="entry name" value="ZFP90 zinc finger protein"/>
    <property type="match status" value="1"/>
</dbReference>
<feature type="domain" description="C2H2-type" evidence="13">
    <location>
        <begin position="1050"/>
        <end position="1082"/>
    </location>
</feature>
<evidence type="ECO:0000313" key="14">
    <source>
        <dbReference type="EnsemblMetazoa" id="ACUA014096-PA"/>
    </source>
</evidence>
<feature type="domain" description="C2H2-type" evidence="13">
    <location>
        <begin position="871"/>
        <end position="899"/>
    </location>
</feature>
<evidence type="ECO:0000256" key="1">
    <source>
        <dbReference type="ARBA" id="ARBA00004123"/>
    </source>
</evidence>
<dbReference type="AlphaFoldDB" id="A0A182MBB9"/>
<dbReference type="SUPFAM" id="SSF57667">
    <property type="entry name" value="beta-beta-alpha zinc fingers"/>
    <property type="match status" value="3"/>
</dbReference>
<feature type="compositionally biased region" description="Polar residues" evidence="12">
    <location>
        <begin position="483"/>
        <end position="500"/>
    </location>
</feature>
<feature type="region of interest" description="Disordered" evidence="12">
    <location>
        <begin position="190"/>
        <end position="238"/>
    </location>
</feature>
<dbReference type="EnsemblMetazoa" id="ACUA014096-RA">
    <property type="protein sequence ID" value="ACUA014096-PA"/>
    <property type="gene ID" value="ACUA014096"/>
</dbReference>
<feature type="region of interest" description="Disordered" evidence="12">
    <location>
        <begin position="1072"/>
        <end position="1234"/>
    </location>
</feature>
<keyword evidence="8" id="KW-0804">Transcription</keyword>
<evidence type="ECO:0000256" key="8">
    <source>
        <dbReference type="ARBA" id="ARBA00023163"/>
    </source>
</evidence>
<proteinExistence type="inferred from homology"/>
<keyword evidence="2" id="KW-0479">Metal-binding</keyword>
<evidence type="ECO:0000256" key="11">
    <source>
        <dbReference type="PROSITE-ProRule" id="PRU00042"/>
    </source>
</evidence>
<comment type="similarity">
    <text evidence="10">Belongs to the snail C2H2-type zinc-finger protein family.</text>
</comment>
<keyword evidence="6" id="KW-0805">Transcription regulation</keyword>
<feature type="region of interest" description="Disordered" evidence="12">
    <location>
        <begin position="254"/>
        <end position="294"/>
    </location>
</feature>
<dbReference type="GO" id="GO:0005634">
    <property type="term" value="C:nucleus"/>
    <property type="evidence" value="ECO:0007669"/>
    <property type="project" value="UniProtKB-SubCell"/>
</dbReference>
<feature type="compositionally biased region" description="Polar residues" evidence="12">
    <location>
        <begin position="409"/>
        <end position="424"/>
    </location>
</feature>
<dbReference type="VEuPathDB" id="VectorBase:ACUA014096"/>
<dbReference type="GO" id="GO:0000981">
    <property type="term" value="F:DNA-binding transcription factor activity, RNA polymerase II-specific"/>
    <property type="evidence" value="ECO:0007669"/>
    <property type="project" value="TreeGrafter"/>
</dbReference>
<dbReference type="InterPro" id="IPR036236">
    <property type="entry name" value="Znf_C2H2_sf"/>
</dbReference>
<dbReference type="GO" id="GO:0008270">
    <property type="term" value="F:zinc ion binding"/>
    <property type="evidence" value="ECO:0007669"/>
    <property type="project" value="UniProtKB-KW"/>
</dbReference>
<dbReference type="PROSITE" id="PS50157">
    <property type="entry name" value="ZINC_FINGER_C2H2_2"/>
    <property type="match status" value="7"/>
</dbReference>
<evidence type="ECO:0000256" key="12">
    <source>
        <dbReference type="SAM" id="MobiDB-lite"/>
    </source>
</evidence>
<evidence type="ECO:0000256" key="3">
    <source>
        <dbReference type="ARBA" id="ARBA00022737"/>
    </source>
</evidence>
<feature type="compositionally biased region" description="Basic residues" evidence="12">
    <location>
        <begin position="817"/>
        <end position="826"/>
    </location>
</feature>
<feature type="region of interest" description="Disordered" evidence="12">
    <location>
        <begin position="310"/>
        <end position="329"/>
    </location>
</feature>
<feature type="region of interest" description="Disordered" evidence="12">
    <location>
        <begin position="1"/>
        <end position="21"/>
    </location>
</feature>
<feature type="compositionally biased region" description="Low complexity" evidence="12">
    <location>
        <begin position="442"/>
        <end position="462"/>
    </location>
</feature>
<keyword evidence="7" id="KW-0238">DNA-binding</keyword>
<dbReference type="SMART" id="SM00355">
    <property type="entry name" value="ZnF_C2H2"/>
    <property type="match status" value="8"/>
</dbReference>
<organism evidence="14 15">
    <name type="scientific">Anopheles culicifacies</name>
    <dbReference type="NCBI Taxonomy" id="139723"/>
    <lineage>
        <taxon>Eukaryota</taxon>
        <taxon>Metazoa</taxon>
        <taxon>Ecdysozoa</taxon>
        <taxon>Arthropoda</taxon>
        <taxon>Hexapoda</taxon>
        <taxon>Insecta</taxon>
        <taxon>Pterygota</taxon>
        <taxon>Neoptera</taxon>
        <taxon>Endopterygota</taxon>
        <taxon>Diptera</taxon>
        <taxon>Nematocera</taxon>
        <taxon>Culicoidea</taxon>
        <taxon>Culicidae</taxon>
        <taxon>Anophelinae</taxon>
        <taxon>Anopheles</taxon>
        <taxon>culicifacies species complex</taxon>
    </lineage>
</organism>
<keyword evidence="3" id="KW-0677">Repeat</keyword>
<feature type="compositionally biased region" description="Basic and acidic residues" evidence="12">
    <location>
        <begin position="838"/>
        <end position="848"/>
    </location>
</feature>
<protein>
    <recommendedName>
        <fullName evidence="13">C2H2-type domain-containing protein</fullName>
    </recommendedName>
</protein>
<feature type="domain" description="C2H2-type" evidence="13">
    <location>
        <begin position="900"/>
        <end position="927"/>
    </location>
</feature>
<feature type="compositionally biased region" description="Basic residues" evidence="12">
    <location>
        <begin position="1166"/>
        <end position="1176"/>
    </location>
</feature>
<feature type="region of interest" description="Disordered" evidence="12">
    <location>
        <begin position="115"/>
        <end position="142"/>
    </location>
</feature>
<evidence type="ECO:0000256" key="6">
    <source>
        <dbReference type="ARBA" id="ARBA00023015"/>
    </source>
</evidence>
<feature type="domain" description="C2H2-type" evidence="13">
    <location>
        <begin position="993"/>
        <end position="1020"/>
    </location>
</feature>
<keyword evidence="4 11" id="KW-0863">Zinc-finger</keyword>
<dbReference type="FunFam" id="3.30.160.60:FF:000446">
    <property type="entry name" value="Zinc finger protein"/>
    <property type="match status" value="1"/>
</dbReference>
<feature type="region of interest" description="Disordered" evidence="12">
    <location>
        <begin position="733"/>
        <end position="759"/>
    </location>
</feature>
<sequence>MLNFALHNVPSSSGNTNVQPKNVPEGVEWSHALAGKRITEKYTEPVKPPAVKRPVAHAVTETGRLGELAPATVLRSPPTPTQTAAIRVAAEAQPQQQHQPPVLLTQLKQEPIAEEREENVAPDVVVPSPSPAPPPTPTTPLVEVKPSIAAVGKPVDTPPSMMAASTMERTVSLAPATAVEDEAVAVSTVAEVPSGTNGNSVEIHDERQKRKDDEIHSSMTTNGGGAQQQLRDETMQEMASPSLAVTVAVNAAPEQTPPVVKRGRGRPPKASYQKPVSSATVPTELPSAQEPETISNSSATIVTHGATDLDDSIKHADDESDAGDAKKSAKKKGYISVASLFAPAKASRKLQKSRTIVEQQESSEMVVPVATDGTDEEAVASAGEISVAENVVENKTEPMVSETPVASVPNGTNDTGANGLSNLQEVIPVQPPCPSIGKAREGSVVSGDGGESSASSSLEEGGNVTKQTAMLADMVPDTEKESSPASDSGIESVNESGTKNATKKLKERSKSSLSVPVVPVSSEEMLTPEEEPPRPVQQIVKEEKVRSVVAGGRRSTTIASDGNENEDEEEHDVKMVRKGKRTVRATRKPSAKAKEAAEAAEVAQHVALTSGVEDFQCPKCDMCFKTEMWYKKHLINYHGIDLNQSVALLAGIDSGMENETLPLASTVDEAVEPLEPLMPAVNGDNAIATEQELATMATMVEVVTAEMPATDEHSLPMEVVPPKTELPAVVTTRVSSGRKRKSTPFGEELETGPLDETGPTFAELQSNNSPIPANEMDLPPPVTNVKVEYRASDVNGRNTVEADENVSTDDTDTPLSHFKKRSKTSRKSSISPEMQTTKVEKLDPEDSEKLTPFEEAKVTTLESELTGETHYTCTICGGQFTGKAAIKEHLGTVHAAIKRRSCEYCGRTFVQTGDLTRHVRIHTGQRPFKCPVVGCSFAFIASGDLHKHVRRHNQQPLSKPHVCDQCGKDFERSYDLKRHKTMHAKSQPDFKGISCGVCGKVFARQDQFRAHTYRHIGYRPYQCEVCGKAFTDLSNYSKHARLHEMDGEEVVCNFCGRSFKNKSAISKHIFHCQQKTSGGRKASNKRSGSKKNEEGKKSRRVGQAVGFGKDNGADGMVNPKQENGSYDEQRAIVTKREQPDSSELESGGTVGSGAGGRTKQQQQQKVSRKRKRRRQRMPSSSEEDDDDGGDDDSGNDFIGPSSCDSAAVKRDRRSRKSQSAVAGQLSFSPQDLDK</sequence>
<feature type="compositionally biased region" description="Basic and acidic residues" evidence="12">
    <location>
        <begin position="311"/>
        <end position="327"/>
    </location>
</feature>
<name>A0A182MBB9_9DIPT</name>
<dbReference type="GO" id="GO:0000978">
    <property type="term" value="F:RNA polymerase II cis-regulatory region sequence-specific DNA binding"/>
    <property type="evidence" value="ECO:0007669"/>
    <property type="project" value="TreeGrafter"/>
</dbReference>
<dbReference type="FunFam" id="3.30.160.60:FF:000110">
    <property type="entry name" value="Zinc finger protein-like"/>
    <property type="match status" value="1"/>
</dbReference>
<feature type="compositionally biased region" description="Acidic residues" evidence="12">
    <location>
        <begin position="1181"/>
        <end position="1194"/>
    </location>
</feature>
<evidence type="ECO:0000259" key="13">
    <source>
        <dbReference type="PROSITE" id="PS50157"/>
    </source>
</evidence>
<feature type="compositionally biased region" description="Basic and acidic residues" evidence="12">
    <location>
        <begin position="1127"/>
        <end position="1139"/>
    </location>
</feature>
<dbReference type="InterPro" id="IPR050527">
    <property type="entry name" value="Snail/Krueppel_Znf"/>
</dbReference>
<evidence type="ECO:0000256" key="5">
    <source>
        <dbReference type="ARBA" id="ARBA00022833"/>
    </source>
</evidence>
<dbReference type="STRING" id="139723.A0A182MBB9"/>
<feature type="domain" description="C2H2-type" evidence="13">
    <location>
        <begin position="961"/>
        <end position="988"/>
    </location>
</feature>
<dbReference type="Proteomes" id="UP000075883">
    <property type="component" value="Unassembled WGS sequence"/>
</dbReference>
<feature type="compositionally biased region" description="Polar residues" evidence="12">
    <location>
        <begin position="9"/>
        <end position="20"/>
    </location>
</feature>
<evidence type="ECO:0000256" key="10">
    <source>
        <dbReference type="ARBA" id="ARBA00037948"/>
    </source>
</evidence>
<keyword evidence="5" id="KW-0862">Zinc</keyword>
<evidence type="ECO:0000256" key="7">
    <source>
        <dbReference type="ARBA" id="ARBA00023125"/>
    </source>
</evidence>
<feature type="region of interest" description="Disordered" evidence="12">
    <location>
        <begin position="392"/>
        <end position="535"/>
    </location>
</feature>
<feature type="region of interest" description="Disordered" evidence="12">
    <location>
        <begin position="793"/>
        <end position="848"/>
    </location>
</feature>
<reference evidence="14" key="2">
    <citation type="submission" date="2020-05" db="UniProtKB">
        <authorList>
            <consortium name="EnsemblMetazoa"/>
        </authorList>
    </citation>
    <scope>IDENTIFICATION</scope>
    <source>
        <strain evidence="14">A-37</strain>
    </source>
</reference>
<keyword evidence="15" id="KW-1185">Reference proteome</keyword>
<evidence type="ECO:0000256" key="2">
    <source>
        <dbReference type="ARBA" id="ARBA00022723"/>
    </source>
</evidence>
<reference evidence="15" key="1">
    <citation type="submission" date="2013-09" db="EMBL/GenBank/DDBJ databases">
        <title>The Genome Sequence of Anopheles culicifacies species A.</title>
        <authorList>
            <consortium name="The Broad Institute Genomics Platform"/>
            <person name="Neafsey D.E."/>
            <person name="Besansky N."/>
            <person name="Howell P."/>
            <person name="Walton C."/>
            <person name="Young S.K."/>
            <person name="Zeng Q."/>
            <person name="Gargeya S."/>
            <person name="Fitzgerald M."/>
            <person name="Haas B."/>
            <person name="Abouelleil A."/>
            <person name="Allen A.W."/>
            <person name="Alvarado L."/>
            <person name="Arachchi H.M."/>
            <person name="Berlin A.M."/>
            <person name="Chapman S.B."/>
            <person name="Gainer-Dewar J."/>
            <person name="Goldberg J."/>
            <person name="Griggs A."/>
            <person name="Gujja S."/>
            <person name="Hansen M."/>
            <person name="Howarth C."/>
            <person name="Imamovic A."/>
            <person name="Ireland A."/>
            <person name="Larimer J."/>
            <person name="McCowan C."/>
            <person name="Murphy C."/>
            <person name="Pearson M."/>
            <person name="Poon T.W."/>
            <person name="Priest M."/>
            <person name="Roberts A."/>
            <person name="Saif S."/>
            <person name="Shea T."/>
            <person name="Sisk P."/>
            <person name="Sykes S."/>
            <person name="Wortman J."/>
            <person name="Nusbaum C."/>
            <person name="Birren B."/>
        </authorList>
    </citation>
    <scope>NUCLEOTIDE SEQUENCE [LARGE SCALE GENOMIC DNA]</scope>
    <source>
        <strain evidence="15">A-37</strain>
    </source>
</reference>
<feature type="compositionally biased region" description="Polar residues" evidence="12">
    <location>
        <begin position="1217"/>
        <end position="1234"/>
    </location>
</feature>
<comment type="subcellular location">
    <subcellularLocation>
        <location evidence="1">Nucleus</location>
    </subcellularLocation>
</comment>
<feature type="domain" description="C2H2-type" evidence="13">
    <location>
        <begin position="928"/>
        <end position="957"/>
    </location>
</feature>
<feature type="compositionally biased region" description="Basic and acidic residues" evidence="12">
    <location>
        <begin position="202"/>
        <end position="216"/>
    </location>
</feature>
<evidence type="ECO:0000313" key="15">
    <source>
        <dbReference type="Proteomes" id="UP000075883"/>
    </source>
</evidence>
<feature type="compositionally biased region" description="Acidic residues" evidence="12">
    <location>
        <begin position="801"/>
        <end position="812"/>
    </location>
</feature>
<dbReference type="PANTHER" id="PTHR24388">
    <property type="entry name" value="ZINC FINGER PROTEIN"/>
    <property type="match status" value="1"/>
</dbReference>
<feature type="compositionally biased region" description="Low complexity" evidence="12">
    <location>
        <begin position="511"/>
        <end position="522"/>
    </location>
</feature>
<dbReference type="PROSITE" id="PS00028">
    <property type="entry name" value="ZINC_FINGER_C2H2_1"/>
    <property type="match status" value="7"/>
</dbReference>
<dbReference type="InterPro" id="IPR013087">
    <property type="entry name" value="Znf_C2H2_type"/>
</dbReference>
<dbReference type="EMBL" id="AXCM01011423">
    <property type="status" value="NOT_ANNOTATED_CDS"/>
    <property type="molecule type" value="Genomic_DNA"/>
</dbReference>
<dbReference type="Gene3D" id="3.30.160.60">
    <property type="entry name" value="Classic Zinc Finger"/>
    <property type="match status" value="5"/>
</dbReference>
<accession>A0A182MBB9</accession>
<keyword evidence="9" id="KW-0539">Nucleus</keyword>
<dbReference type="Pfam" id="PF00096">
    <property type="entry name" value="zf-C2H2"/>
    <property type="match status" value="4"/>
</dbReference>